<dbReference type="PROSITE" id="PS50122">
    <property type="entry name" value="CHEB"/>
    <property type="match status" value="1"/>
</dbReference>
<dbReference type="Pfam" id="PF13596">
    <property type="entry name" value="PAS_10"/>
    <property type="match status" value="1"/>
</dbReference>
<dbReference type="GO" id="GO:0032259">
    <property type="term" value="P:methylation"/>
    <property type="evidence" value="ECO:0007669"/>
    <property type="project" value="UniProtKB-KW"/>
</dbReference>
<keyword evidence="14" id="KW-0489">Methyltransferase</keyword>
<dbReference type="SMART" id="SM00911">
    <property type="entry name" value="HWE_HK"/>
    <property type="match status" value="1"/>
</dbReference>
<dbReference type="PANTHER" id="PTHR24422">
    <property type="entry name" value="CHEMOTAXIS PROTEIN METHYLTRANSFERASE"/>
    <property type="match status" value="1"/>
</dbReference>
<evidence type="ECO:0000256" key="8">
    <source>
        <dbReference type="PROSITE-ProRule" id="PRU00050"/>
    </source>
</evidence>
<dbReference type="InterPro" id="IPR022641">
    <property type="entry name" value="CheR_N"/>
</dbReference>
<dbReference type="InterPro" id="IPR050903">
    <property type="entry name" value="Bact_Chemotaxis_MeTrfase"/>
</dbReference>
<dbReference type="InterPro" id="IPR000673">
    <property type="entry name" value="Sig_transdc_resp-reg_Me-estase"/>
</dbReference>
<dbReference type="InterPro" id="IPR035965">
    <property type="entry name" value="PAS-like_dom_sf"/>
</dbReference>
<dbReference type="SUPFAM" id="SSF47757">
    <property type="entry name" value="Chemotaxis receptor methyltransferase CheR, N-terminal domain"/>
    <property type="match status" value="1"/>
</dbReference>
<name>A0ABW4I6D7_9SPHN</name>
<dbReference type="PROSITE" id="PS50123">
    <property type="entry name" value="CHER"/>
    <property type="match status" value="1"/>
</dbReference>
<comment type="caution">
    <text evidence="8">Lacks conserved residue(s) required for the propagation of feature annotation.</text>
</comment>
<evidence type="ECO:0000256" key="1">
    <source>
        <dbReference type="ARBA" id="ARBA00000085"/>
    </source>
</evidence>
<evidence type="ECO:0000313" key="14">
    <source>
        <dbReference type="EMBL" id="MFD1613066.1"/>
    </source>
</evidence>
<evidence type="ECO:0000256" key="9">
    <source>
        <dbReference type="SAM" id="Coils"/>
    </source>
</evidence>
<keyword evidence="7" id="KW-0067">ATP-binding</keyword>
<keyword evidence="15" id="KW-1185">Reference proteome</keyword>
<dbReference type="EMBL" id="JBHUDY010000002">
    <property type="protein sequence ID" value="MFD1613066.1"/>
    <property type="molecule type" value="Genomic_DNA"/>
</dbReference>
<feature type="domain" description="CheR-type methyltransferase" evidence="13">
    <location>
        <begin position="227"/>
        <end position="497"/>
    </location>
</feature>
<dbReference type="Gene3D" id="1.20.120.330">
    <property type="entry name" value="Nucleotidyltransferases domain 2"/>
    <property type="match status" value="1"/>
</dbReference>
<dbReference type="Proteomes" id="UP001597115">
    <property type="component" value="Unassembled WGS sequence"/>
</dbReference>
<protein>
    <recommendedName>
        <fullName evidence="2">histidine kinase</fullName>
        <ecNumber evidence="2">2.7.13.3</ecNumber>
    </recommendedName>
</protein>
<dbReference type="InterPro" id="IPR022642">
    <property type="entry name" value="CheR_C"/>
</dbReference>
<dbReference type="InterPro" id="IPR035909">
    <property type="entry name" value="CheB_C"/>
</dbReference>
<dbReference type="GO" id="GO:0008168">
    <property type="term" value="F:methyltransferase activity"/>
    <property type="evidence" value="ECO:0007669"/>
    <property type="project" value="UniProtKB-KW"/>
</dbReference>
<evidence type="ECO:0000313" key="15">
    <source>
        <dbReference type="Proteomes" id="UP001597115"/>
    </source>
</evidence>
<feature type="domain" description="PAC" evidence="11">
    <location>
        <begin position="805"/>
        <end position="855"/>
    </location>
</feature>
<sequence length="1054" mass="115664">MARNGQSDKPAKRRKDEQPTEPIAVVGVGVGSASLRSLEELFAGVDGLGAAYVIAIRQQDGPTVETIIGALQRHTKLPIKVASDGEKLEPGHVYVGGRDDLITITDGHIRTRVAEQPIGHRGTVDTMLMSIAEHAQDRAVAVILTGLGSEGTAGVTATKNFGGLSIAESVNGEAEAAAQGAATPAGIVDLLLPIEQIPAQIALYIRGLETIGTSDAGADVPEAVAGQLTQIANILRNVTGNDFHGYKTNTFLRRVQRRMQVVQVATIEAYIGQLKKDREEVQHLFQDLLIGVTQFFRDPAEFEALQRELPKLFEAKGNDDQFRVWVLGCATGEEAYSIAILLAEYIGTLDNPPHVQIFATDLDARALGAARAGRYASTIAEHVSPERLARWFIKEGDTYCVVKELREMCIFSPHNLIKDAPFSRIDLLSCRNLLIYLNSELQDRVIPIFHFSLRPGGILFLGSSENVTRHQKLFAPVDRRNRLFRRVETAIRVLPEFPLSARAGRRDIIADKAPTPLRPAGLAHGIGRRAAQVAERYAPAYVVIDRDQEVLHFSGRTGGYLEPATGAATLNLLNLVHRDLRLDLRSAIHRAGEEMRRIETPPVPMRDNGDSALVKMIVEPIVENGDLTAIMVVFQNAGPLPESPATMGGQSDEHVERLEAELRLTKERLQATIEELESTNEELKSSNEEYQSINEELQSANEELETSKEELQSVNEELQTVNAELGHRVADLARANSDLKNLLESTQIATIFLDNELRVRSFTPAATDVFHLLDTDVGRPIEHLGSRVPYPELSEDVRKVLTKLGTVEREVTSREGGHYIARVHPYRSVDNFIAGAVLTFLDVTGTVRAESALRESEARLRVLLAELQHRVRNTLAVVKSITNRTAESSATVVDMAEHLIGRLDAFARVQAAVTRAPEASISLSSLIEDEMLADAMKQGEQFSIDGPPVELTHKAAESLSLAFHELATNAVKHGGLKSNGRGVDVSWRLDGEKGDRLHLVWQEHGGNGSATRPEREGFGMELLTRLLPYELDARSVIEFEPEGLRFSLEMPVGG</sequence>
<feature type="region of interest" description="Disordered" evidence="10">
    <location>
        <begin position="1"/>
        <end position="23"/>
    </location>
</feature>
<dbReference type="Gene3D" id="3.30.450.20">
    <property type="entry name" value="PAS domain"/>
    <property type="match status" value="1"/>
</dbReference>
<comment type="catalytic activity">
    <reaction evidence="1">
        <text>ATP + protein L-histidine = ADP + protein N-phospho-L-histidine.</text>
        <dbReference type="EC" id="2.7.13.3"/>
    </reaction>
</comment>
<comment type="caution">
    <text evidence="14">The sequence shown here is derived from an EMBL/GenBank/DDBJ whole genome shotgun (WGS) entry which is preliminary data.</text>
</comment>
<keyword evidence="5" id="KW-0547">Nucleotide-binding</keyword>
<feature type="domain" description="CheB-type methylesterase" evidence="12">
    <location>
        <begin position="19"/>
        <end position="208"/>
    </location>
</feature>
<keyword evidence="6" id="KW-0418">Kinase</keyword>
<evidence type="ECO:0000256" key="2">
    <source>
        <dbReference type="ARBA" id="ARBA00012438"/>
    </source>
</evidence>
<evidence type="ECO:0000259" key="13">
    <source>
        <dbReference type="PROSITE" id="PS50123"/>
    </source>
</evidence>
<dbReference type="Pfam" id="PF01739">
    <property type="entry name" value="CheR"/>
    <property type="match status" value="1"/>
</dbReference>
<evidence type="ECO:0000256" key="10">
    <source>
        <dbReference type="SAM" id="MobiDB-lite"/>
    </source>
</evidence>
<dbReference type="PROSITE" id="PS50113">
    <property type="entry name" value="PAC"/>
    <property type="match status" value="1"/>
</dbReference>
<organism evidence="14 15">
    <name type="scientific">Sphingomonas tabacisoli</name>
    <dbReference type="NCBI Taxonomy" id="2249466"/>
    <lineage>
        <taxon>Bacteria</taxon>
        <taxon>Pseudomonadati</taxon>
        <taxon>Pseudomonadota</taxon>
        <taxon>Alphaproteobacteria</taxon>
        <taxon>Sphingomonadales</taxon>
        <taxon>Sphingomonadaceae</taxon>
        <taxon>Sphingomonas</taxon>
    </lineage>
</organism>
<dbReference type="InterPro" id="IPR000780">
    <property type="entry name" value="CheR_MeTrfase"/>
</dbReference>
<dbReference type="Pfam" id="PF07536">
    <property type="entry name" value="HWE_HK"/>
    <property type="match status" value="1"/>
</dbReference>
<keyword evidence="3" id="KW-0597">Phosphoprotein</keyword>
<dbReference type="SUPFAM" id="SSF55785">
    <property type="entry name" value="PYP-like sensor domain (PAS domain)"/>
    <property type="match status" value="1"/>
</dbReference>
<dbReference type="RefSeq" id="WP_380890784.1">
    <property type="nucleotide sequence ID" value="NZ_JBHUDY010000002.1"/>
</dbReference>
<dbReference type="InterPro" id="IPR011102">
    <property type="entry name" value="Sig_transdc_His_kinase_HWE"/>
</dbReference>
<proteinExistence type="predicted"/>
<evidence type="ECO:0000259" key="11">
    <source>
        <dbReference type="PROSITE" id="PS50113"/>
    </source>
</evidence>
<dbReference type="Gene3D" id="3.40.50.150">
    <property type="entry name" value="Vaccinia Virus protein VP39"/>
    <property type="match status" value="1"/>
</dbReference>
<feature type="coiled-coil region" evidence="9">
    <location>
        <begin position="655"/>
        <end position="728"/>
    </location>
</feature>
<evidence type="ECO:0000256" key="3">
    <source>
        <dbReference type="ARBA" id="ARBA00022553"/>
    </source>
</evidence>
<dbReference type="SUPFAM" id="SSF53335">
    <property type="entry name" value="S-adenosyl-L-methionine-dependent methyltransferases"/>
    <property type="match status" value="1"/>
</dbReference>
<evidence type="ECO:0000256" key="4">
    <source>
        <dbReference type="ARBA" id="ARBA00022679"/>
    </source>
</evidence>
<evidence type="ECO:0000259" key="12">
    <source>
        <dbReference type="PROSITE" id="PS50122"/>
    </source>
</evidence>
<dbReference type="PRINTS" id="PR00996">
    <property type="entry name" value="CHERMTFRASE"/>
</dbReference>
<dbReference type="EC" id="2.7.13.3" evidence="2"/>
<dbReference type="PANTHER" id="PTHR24422:SF27">
    <property type="entry name" value="PROTEIN-GLUTAMATE O-METHYLTRANSFERASE"/>
    <property type="match status" value="1"/>
</dbReference>
<dbReference type="InterPro" id="IPR029063">
    <property type="entry name" value="SAM-dependent_MTases_sf"/>
</dbReference>
<dbReference type="Pfam" id="PF01339">
    <property type="entry name" value="CheB_methylest"/>
    <property type="match status" value="1"/>
</dbReference>
<dbReference type="Gene3D" id="3.40.50.180">
    <property type="entry name" value="Methylesterase CheB, C-terminal domain"/>
    <property type="match status" value="1"/>
</dbReference>
<reference evidence="15" key="1">
    <citation type="journal article" date="2019" name="Int. J. Syst. Evol. Microbiol.">
        <title>The Global Catalogue of Microorganisms (GCM) 10K type strain sequencing project: providing services to taxonomists for standard genome sequencing and annotation.</title>
        <authorList>
            <consortium name="The Broad Institute Genomics Platform"/>
            <consortium name="The Broad Institute Genome Sequencing Center for Infectious Disease"/>
            <person name="Wu L."/>
            <person name="Ma J."/>
        </authorList>
    </citation>
    <scope>NUCLEOTIDE SEQUENCE [LARGE SCALE GENOMIC DNA]</scope>
    <source>
        <strain evidence="15">CGMCC 1.16275</strain>
    </source>
</reference>
<dbReference type="SMART" id="SM00138">
    <property type="entry name" value="MeTrc"/>
    <property type="match status" value="1"/>
</dbReference>
<keyword evidence="9" id="KW-0175">Coiled coil</keyword>
<gene>
    <name evidence="14" type="ORF">ACFSCW_14770</name>
</gene>
<dbReference type="InterPro" id="IPR000700">
    <property type="entry name" value="PAS-assoc_C"/>
</dbReference>
<dbReference type="Pfam" id="PF03705">
    <property type="entry name" value="CheR_N"/>
    <property type="match status" value="1"/>
</dbReference>
<dbReference type="SUPFAM" id="SSF52738">
    <property type="entry name" value="Methylesterase CheB, C-terminal domain"/>
    <property type="match status" value="1"/>
</dbReference>
<dbReference type="Gene3D" id="3.30.565.10">
    <property type="entry name" value="Histidine kinase-like ATPase, C-terminal domain"/>
    <property type="match status" value="1"/>
</dbReference>
<evidence type="ECO:0000256" key="5">
    <source>
        <dbReference type="ARBA" id="ARBA00022741"/>
    </source>
</evidence>
<evidence type="ECO:0000256" key="6">
    <source>
        <dbReference type="ARBA" id="ARBA00022777"/>
    </source>
</evidence>
<evidence type="ECO:0000256" key="7">
    <source>
        <dbReference type="ARBA" id="ARBA00022840"/>
    </source>
</evidence>
<keyword evidence="4" id="KW-0808">Transferase</keyword>
<dbReference type="InterPro" id="IPR036890">
    <property type="entry name" value="HATPase_C_sf"/>
</dbReference>
<accession>A0ABW4I6D7</accession>